<evidence type="ECO:0000256" key="8">
    <source>
        <dbReference type="ARBA" id="ARBA00045636"/>
    </source>
</evidence>
<keyword evidence="4" id="KW-1003">Cell membrane</keyword>
<feature type="transmembrane region" description="Helical" evidence="9">
    <location>
        <begin position="90"/>
        <end position="121"/>
    </location>
</feature>
<keyword evidence="11" id="KW-1185">Reference proteome</keyword>
<evidence type="ECO:0000256" key="1">
    <source>
        <dbReference type="ARBA" id="ARBA00004651"/>
    </source>
</evidence>
<evidence type="ECO:0000256" key="9">
    <source>
        <dbReference type="SAM" id="Phobius"/>
    </source>
</evidence>
<reference evidence="10 11" key="1">
    <citation type="submission" date="2018-05" db="EMBL/GenBank/DDBJ databases">
        <title>Genome of Sphingosinicella humi QZX222.</title>
        <authorList>
            <person name="Qiao Z."/>
            <person name="Wang G."/>
        </authorList>
    </citation>
    <scope>NUCLEOTIDE SEQUENCE [LARGE SCALE GENOMIC DNA]</scope>
    <source>
        <strain evidence="10 11">QZX222</strain>
    </source>
</reference>
<name>A0A2U2J4E7_9SPHN</name>
<evidence type="ECO:0000256" key="5">
    <source>
        <dbReference type="ARBA" id="ARBA00022692"/>
    </source>
</evidence>
<comment type="similarity">
    <text evidence="2">Belongs to the amino acid-polyamine-organocation (APC) superfamily. Basic amino acid/polyamine antiporter (APA) (TC 2.A.3.2) family.</text>
</comment>
<gene>
    <name evidence="10" type="ORF">DF286_10255</name>
</gene>
<dbReference type="GO" id="GO:0022857">
    <property type="term" value="F:transmembrane transporter activity"/>
    <property type="evidence" value="ECO:0007669"/>
    <property type="project" value="InterPro"/>
</dbReference>
<dbReference type="RefSeq" id="WP_109271344.1">
    <property type="nucleotide sequence ID" value="NZ_QFFF01000001.1"/>
</dbReference>
<feature type="transmembrane region" description="Helical" evidence="9">
    <location>
        <begin position="396"/>
        <end position="414"/>
    </location>
</feature>
<dbReference type="Pfam" id="PF13520">
    <property type="entry name" value="AA_permease_2"/>
    <property type="match status" value="1"/>
</dbReference>
<dbReference type="Gene3D" id="1.20.1740.10">
    <property type="entry name" value="Amino acid/polyamine transporter I"/>
    <property type="match status" value="1"/>
</dbReference>
<feature type="transmembrane region" description="Helical" evidence="9">
    <location>
        <begin position="165"/>
        <end position="184"/>
    </location>
</feature>
<dbReference type="InterPro" id="IPR050367">
    <property type="entry name" value="APC_superfamily"/>
</dbReference>
<dbReference type="PANTHER" id="PTHR42770:SF18">
    <property type="entry name" value="ARGININE_AGMATINE ANTIPORTER"/>
    <property type="match status" value="1"/>
</dbReference>
<dbReference type="InterPro" id="IPR002293">
    <property type="entry name" value="AA/rel_permease1"/>
</dbReference>
<feature type="transmembrane region" description="Helical" evidence="9">
    <location>
        <begin position="239"/>
        <end position="261"/>
    </location>
</feature>
<feature type="transmembrane region" description="Helical" evidence="9">
    <location>
        <begin position="47"/>
        <end position="69"/>
    </location>
</feature>
<evidence type="ECO:0000313" key="11">
    <source>
        <dbReference type="Proteomes" id="UP000245916"/>
    </source>
</evidence>
<comment type="caution">
    <text evidence="10">The sequence shown here is derived from an EMBL/GenBank/DDBJ whole genome shotgun (WGS) entry which is preliminary data.</text>
</comment>
<evidence type="ECO:0000256" key="2">
    <source>
        <dbReference type="ARBA" id="ARBA00008220"/>
    </source>
</evidence>
<dbReference type="PIRSF" id="PIRSF006060">
    <property type="entry name" value="AA_transporter"/>
    <property type="match status" value="1"/>
</dbReference>
<evidence type="ECO:0000313" key="10">
    <source>
        <dbReference type="EMBL" id="PWG03205.1"/>
    </source>
</evidence>
<comment type="subcellular location">
    <subcellularLocation>
        <location evidence="1">Cell membrane</location>
        <topology evidence="1">Multi-pass membrane protein</topology>
    </subcellularLocation>
</comment>
<evidence type="ECO:0000256" key="4">
    <source>
        <dbReference type="ARBA" id="ARBA00022475"/>
    </source>
</evidence>
<dbReference type="AlphaFoldDB" id="A0A2U2J4E7"/>
<feature type="transmembrane region" description="Helical" evidence="9">
    <location>
        <begin position="133"/>
        <end position="153"/>
    </location>
</feature>
<evidence type="ECO:0000256" key="3">
    <source>
        <dbReference type="ARBA" id="ARBA00021069"/>
    </source>
</evidence>
<feature type="transmembrane region" description="Helical" evidence="9">
    <location>
        <begin position="281"/>
        <end position="307"/>
    </location>
</feature>
<feature type="transmembrane region" description="Helical" evidence="9">
    <location>
        <begin position="337"/>
        <end position="354"/>
    </location>
</feature>
<keyword evidence="6 9" id="KW-1133">Transmembrane helix</keyword>
<protein>
    <recommendedName>
        <fullName evidence="3">Arginine/agmatine antiporter</fullName>
    </recommendedName>
</protein>
<accession>A0A2U2J4E7</accession>
<feature type="transmembrane region" description="Helical" evidence="9">
    <location>
        <begin position="420"/>
        <end position="437"/>
    </location>
</feature>
<evidence type="ECO:0000256" key="7">
    <source>
        <dbReference type="ARBA" id="ARBA00023136"/>
    </source>
</evidence>
<sequence>MADAHAPPPIVERAPRRALGFWMCLALVMGNMIGSGVYLLPASLAPYGWNAVLGWVFTVGGALCLAYVFSRLAQALPSVGGAYGFVRRGFGPFAAFLVGLTYWMSVWIANAAISIAAVSYLSIFAPGIASVSGLPAGLAVALVWAVTFVNLFGARSAGGFQLATMVLKLLPLLAVIVIVLLFVGGMDGAEVQPFRAADITAPAVTATAALTLWAMLGFESASIPQGKVDRPDITIPRATMVGTLLVGLIYIVTCSAIILMLPAEQVAQSSAPFADFIERYWGHGPALLIALFAAISAIGALNGWVLIQGELPLSMARRGSFPRWFGITDRNDTPRRGLVLSSALVSILIMMNYSRTMADLFTFMALLSTAATLVLYLACAAASLRLTATGEMPRSVPFLIIAALGLVYALWTFYGAGLEATGWIAVLLALGVPLYFLTPRSAAANEAAE</sequence>
<feature type="transmembrane region" description="Helical" evidence="9">
    <location>
        <begin position="360"/>
        <end position="384"/>
    </location>
</feature>
<comment type="function">
    <text evidence="8">Major component of the acid-resistance (AR) system allowing enteric pathogens to survive the acidic environment in the stomach. Exchanges extracellular arginine for its intracellular decarboxylation product agmatine (Agm) thereby expelling intracellular protons. Probably undergoes several conformational states in order to translocate the substrate across the membrane; keeps the substrate accessible to only 1 side of the membrane at a time by opening and closing 3 membrane-internal gates.</text>
</comment>
<dbReference type="PANTHER" id="PTHR42770">
    <property type="entry name" value="AMINO ACID TRANSPORTER-RELATED"/>
    <property type="match status" value="1"/>
</dbReference>
<evidence type="ECO:0000256" key="6">
    <source>
        <dbReference type="ARBA" id="ARBA00022989"/>
    </source>
</evidence>
<feature type="transmembrane region" description="Helical" evidence="9">
    <location>
        <begin position="21"/>
        <end position="41"/>
    </location>
</feature>
<dbReference type="Proteomes" id="UP000245916">
    <property type="component" value="Unassembled WGS sequence"/>
</dbReference>
<keyword evidence="5 9" id="KW-0812">Transmembrane</keyword>
<feature type="transmembrane region" description="Helical" evidence="9">
    <location>
        <begin position="199"/>
        <end position="218"/>
    </location>
</feature>
<organism evidence="10 11">
    <name type="scientific">Allosphingosinicella humi</name>
    <dbReference type="NCBI Taxonomy" id="2068657"/>
    <lineage>
        <taxon>Bacteria</taxon>
        <taxon>Pseudomonadati</taxon>
        <taxon>Pseudomonadota</taxon>
        <taxon>Alphaproteobacteria</taxon>
        <taxon>Sphingomonadales</taxon>
        <taxon>Sphingomonadaceae</taxon>
        <taxon>Allosphingosinicella</taxon>
    </lineage>
</organism>
<dbReference type="OrthoDB" id="3185104at2"/>
<keyword evidence="7 9" id="KW-0472">Membrane</keyword>
<dbReference type="GO" id="GO:0005886">
    <property type="term" value="C:plasma membrane"/>
    <property type="evidence" value="ECO:0007669"/>
    <property type="project" value="UniProtKB-SubCell"/>
</dbReference>
<proteinExistence type="inferred from homology"/>
<dbReference type="EMBL" id="QFFF01000001">
    <property type="protein sequence ID" value="PWG03205.1"/>
    <property type="molecule type" value="Genomic_DNA"/>
</dbReference>